<keyword evidence="2" id="KW-1185">Reference proteome</keyword>
<gene>
    <name evidence="1" type="ORF">GCM10007390_06770</name>
</gene>
<evidence type="ECO:0000313" key="2">
    <source>
        <dbReference type="Proteomes" id="UP000598271"/>
    </source>
</evidence>
<dbReference type="SUPFAM" id="SSF56601">
    <property type="entry name" value="beta-lactamase/transpeptidase-like"/>
    <property type="match status" value="1"/>
</dbReference>
<dbReference type="Gene3D" id="3.40.710.10">
    <property type="entry name" value="DD-peptidase/beta-lactamase superfamily"/>
    <property type="match status" value="1"/>
</dbReference>
<dbReference type="AlphaFoldDB" id="A0A8J3G864"/>
<name>A0A8J3G864_9BACT</name>
<evidence type="ECO:0008006" key="3">
    <source>
        <dbReference type="Google" id="ProtNLM"/>
    </source>
</evidence>
<sequence length="94" mass="10718">MHKGKWNGQQLISENWIAQATTPTTVQPTYGYMNFFTNPDHHFLPSAPVTAFVHIGNGTNMVYVDPEHELVMVVRWLDNKAMDGVVKRFLDSLD</sequence>
<dbReference type="EMBL" id="BMXF01000001">
    <property type="protein sequence ID" value="GHB56125.1"/>
    <property type="molecule type" value="Genomic_DNA"/>
</dbReference>
<organism evidence="1 2">
    <name type="scientific">Persicitalea jodogahamensis</name>
    <dbReference type="NCBI Taxonomy" id="402147"/>
    <lineage>
        <taxon>Bacteria</taxon>
        <taxon>Pseudomonadati</taxon>
        <taxon>Bacteroidota</taxon>
        <taxon>Cytophagia</taxon>
        <taxon>Cytophagales</taxon>
        <taxon>Spirosomataceae</taxon>
        <taxon>Persicitalea</taxon>
    </lineage>
</organism>
<evidence type="ECO:0000313" key="1">
    <source>
        <dbReference type="EMBL" id="GHB56125.1"/>
    </source>
</evidence>
<protein>
    <recommendedName>
        <fullName evidence="3">Beta-lactamase-related domain-containing protein</fullName>
    </recommendedName>
</protein>
<dbReference type="InterPro" id="IPR012338">
    <property type="entry name" value="Beta-lactam/transpept-like"/>
</dbReference>
<accession>A0A8J3G864</accession>
<comment type="caution">
    <text evidence="1">The sequence shown here is derived from an EMBL/GenBank/DDBJ whole genome shotgun (WGS) entry which is preliminary data.</text>
</comment>
<reference evidence="1 2" key="1">
    <citation type="journal article" date="2014" name="Int. J. Syst. Evol. Microbiol.">
        <title>Complete genome sequence of Corynebacterium casei LMG S-19264T (=DSM 44701T), isolated from a smear-ripened cheese.</title>
        <authorList>
            <consortium name="US DOE Joint Genome Institute (JGI-PGF)"/>
            <person name="Walter F."/>
            <person name="Albersmeier A."/>
            <person name="Kalinowski J."/>
            <person name="Ruckert C."/>
        </authorList>
    </citation>
    <scope>NUCLEOTIDE SEQUENCE [LARGE SCALE GENOMIC DNA]</scope>
    <source>
        <strain evidence="1 2">KCTC 12866</strain>
    </source>
</reference>
<dbReference type="Proteomes" id="UP000598271">
    <property type="component" value="Unassembled WGS sequence"/>
</dbReference>
<proteinExistence type="predicted"/>